<organism evidence="3 4">
    <name type="scientific">Micromonospora azadirachtae</name>
    <dbReference type="NCBI Taxonomy" id="1970735"/>
    <lineage>
        <taxon>Bacteria</taxon>
        <taxon>Bacillati</taxon>
        <taxon>Actinomycetota</taxon>
        <taxon>Actinomycetes</taxon>
        <taxon>Micromonosporales</taxon>
        <taxon>Micromonosporaceae</taxon>
        <taxon>Micromonospora</taxon>
    </lineage>
</organism>
<proteinExistence type="inferred from homology"/>
<evidence type="ECO:0000256" key="1">
    <source>
        <dbReference type="ARBA" id="ARBA00010609"/>
    </source>
</evidence>
<feature type="non-terminal residue" evidence="3">
    <location>
        <position position="1"/>
    </location>
</feature>
<evidence type="ECO:0000313" key="3">
    <source>
        <dbReference type="EMBL" id="MFD0786871.1"/>
    </source>
</evidence>
<reference evidence="4" key="1">
    <citation type="journal article" date="2019" name="Int. J. Syst. Evol. Microbiol.">
        <title>The Global Catalogue of Microorganisms (GCM) 10K type strain sequencing project: providing services to taxonomists for standard genome sequencing and annotation.</title>
        <authorList>
            <consortium name="The Broad Institute Genomics Platform"/>
            <consortium name="The Broad Institute Genome Sequencing Center for Infectious Disease"/>
            <person name="Wu L."/>
            <person name="Ma J."/>
        </authorList>
    </citation>
    <scope>NUCLEOTIDE SEQUENCE [LARGE SCALE GENOMIC DNA]</scope>
    <source>
        <strain evidence="4">JCM 32148</strain>
    </source>
</reference>
<name>A0ABW3A8I7_9ACTN</name>
<dbReference type="PANTHER" id="PTHR48267:SF1">
    <property type="entry name" value="BILIRUBIN OXIDASE"/>
    <property type="match status" value="1"/>
</dbReference>
<dbReference type="EMBL" id="JBHTHM010001620">
    <property type="protein sequence ID" value="MFD0786871.1"/>
    <property type="molecule type" value="Genomic_DNA"/>
</dbReference>
<dbReference type="Gene3D" id="2.60.40.420">
    <property type="entry name" value="Cupredoxins - blue copper proteins"/>
    <property type="match status" value="2"/>
</dbReference>
<keyword evidence="4" id="KW-1185">Reference proteome</keyword>
<dbReference type="PANTHER" id="PTHR48267">
    <property type="entry name" value="CUPREDOXIN SUPERFAMILY PROTEIN"/>
    <property type="match status" value="1"/>
</dbReference>
<evidence type="ECO:0000256" key="2">
    <source>
        <dbReference type="SAM" id="MobiDB-lite"/>
    </source>
</evidence>
<protein>
    <recommendedName>
        <fullName evidence="5">Multicopper oxidase</fullName>
    </recommendedName>
</protein>
<comment type="caution">
    <text evidence="3">The sequence shown here is derived from an EMBL/GenBank/DDBJ whole genome shotgun (WGS) entry which is preliminary data.</text>
</comment>
<gene>
    <name evidence="3" type="ORF">ACFQZ8_23480</name>
</gene>
<sequence length="353" mass="38436">HLGPLIRARRGRPVRIKFINQLPTGRSGELFLPVDETVQGAGMGPLDGPAPYPQNRAVPHLAGAQTGWISAGNPLQWVTPAGEITPYPTGVGLHHVPDMPPPGAGATTLYYPNEQSGRLMWFHDNTSGLSRLTVYSGQIALYLLTDPVEEQLVADGVLPGDGLPLVIQDKTFVPDDTQLAEEDPTWDRDRWGARGSLWFPHVYQPRQNPYHRAGVNPTGRWDYGPWSRTADGDHDLDHDGSPGPVPNPHHDPVAAAEEPPLTPGVPHPSVVPEAFGDTPLVNGVAYPYLEVEPRAYRFRILNACLDRGLNLQLYRAGSDAPMWDDEGNLLDADAGEVPMVPAARAPGRPVDWP</sequence>
<feature type="non-terminal residue" evidence="3">
    <location>
        <position position="353"/>
    </location>
</feature>
<feature type="compositionally biased region" description="Basic and acidic residues" evidence="2">
    <location>
        <begin position="230"/>
        <end position="240"/>
    </location>
</feature>
<evidence type="ECO:0000313" key="4">
    <source>
        <dbReference type="Proteomes" id="UP001597053"/>
    </source>
</evidence>
<evidence type="ECO:0008006" key="5">
    <source>
        <dbReference type="Google" id="ProtNLM"/>
    </source>
</evidence>
<accession>A0ABW3A8I7</accession>
<comment type="similarity">
    <text evidence="1">Belongs to the multicopper oxidase family.</text>
</comment>
<dbReference type="Proteomes" id="UP001597053">
    <property type="component" value="Unassembled WGS sequence"/>
</dbReference>
<dbReference type="InterPro" id="IPR008972">
    <property type="entry name" value="Cupredoxin"/>
</dbReference>
<dbReference type="SUPFAM" id="SSF49503">
    <property type="entry name" value="Cupredoxins"/>
    <property type="match status" value="2"/>
</dbReference>
<dbReference type="InterPro" id="IPR045087">
    <property type="entry name" value="Cu-oxidase_fam"/>
</dbReference>
<feature type="region of interest" description="Disordered" evidence="2">
    <location>
        <begin position="224"/>
        <end position="264"/>
    </location>
</feature>